<keyword evidence="2" id="KW-0614">Plasmid</keyword>
<dbReference type="PANTHER" id="PTHR39639:SF1">
    <property type="entry name" value="DUF262 DOMAIN-CONTAINING PROTEIN"/>
    <property type="match status" value="1"/>
</dbReference>
<dbReference type="EMBL" id="CP095064">
    <property type="protein sequence ID" value="UOQ69035.1"/>
    <property type="molecule type" value="Genomic_DNA"/>
</dbReference>
<sequence>MFVVRSFDGKNISWWHMEKDQIDFEPLYQRKGQLWSDRDKAFLIDSVINKFDIPKIYVADFTFGNSNGLDLNPSRKSYAIIDGKQRLEALFDFIDNKIALNNDFVYMDDPTVELGGLTYKDLKVKFPRIANNFDNFPLNVMSVITDQEGMINELFVRLNKSKPLTGSELRNAMEGLVPKLIQDISNHYFFKKNIKFNIARAQDLNTAAKLLLIEFRGKFVNIKKIDLDRFVSEAKEAESSNFDSAEKRVNSILALMHEAFEEKDLLLKTSGVIPVYYWLFKNHQNDYKILREFIFLFESARLEFIKIQKSQSKGLFLIDLPSENLEIIKNDTRLIDKKDSISRQLLYMVRVVNYEQYQNGLRNPNDQSGLVSAYTAIEKGFAFYIDQFVRGSSTSKPAKKK</sequence>
<dbReference type="InterPro" id="IPR004919">
    <property type="entry name" value="GmrSD_N"/>
</dbReference>
<evidence type="ECO:0000313" key="3">
    <source>
        <dbReference type="Proteomes" id="UP000830401"/>
    </source>
</evidence>
<geneLocation type="plasmid" evidence="2 3">
    <name>unnamed3</name>
</geneLocation>
<dbReference type="PANTHER" id="PTHR39639">
    <property type="entry name" value="CHROMOSOME 16, WHOLE GENOME SHOTGUN SEQUENCE"/>
    <property type="match status" value="1"/>
</dbReference>
<name>A0ABY4GE18_9BACT</name>
<reference evidence="2" key="1">
    <citation type="submission" date="2022-04" db="EMBL/GenBank/DDBJ databases">
        <title>Hymenobacter sp. isolated from the air.</title>
        <authorList>
            <person name="Won M."/>
            <person name="Lee C.-M."/>
            <person name="Woen H.-Y."/>
            <person name="Kwon S.-W."/>
        </authorList>
    </citation>
    <scope>NUCLEOTIDE SEQUENCE</scope>
    <source>
        <strain evidence="2">5420S-77</strain>
        <plasmid evidence="2">unnamed3</plasmid>
    </source>
</reference>
<dbReference type="Proteomes" id="UP000830401">
    <property type="component" value="Plasmid unnamed3"/>
</dbReference>
<evidence type="ECO:0000313" key="2">
    <source>
        <dbReference type="EMBL" id="UOQ69035.1"/>
    </source>
</evidence>
<gene>
    <name evidence="2" type="ORF">MUN86_26390</name>
</gene>
<dbReference type="Pfam" id="PF03235">
    <property type="entry name" value="GmrSD_N"/>
    <property type="match status" value="1"/>
</dbReference>
<accession>A0ABY4GE18</accession>
<organism evidence="2 3">
    <name type="scientific">Hymenobacter volaticus</name>
    <dbReference type="NCBI Taxonomy" id="2932254"/>
    <lineage>
        <taxon>Bacteria</taxon>
        <taxon>Pseudomonadati</taxon>
        <taxon>Bacteroidota</taxon>
        <taxon>Cytophagia</taxon>
        <taxon>Cytophagales</taxon>
        <taxon>Hymenobacteraceae</taxon>
        <taxon>Hymenobacter</taxon>
    </lineage>
</organism>
<feature type="domain" description="GmrSD restriction endonucleases N-terminal" evidence="1">
    <location>
        <begin position="23"/>
        <end position="172"/>
    </location>
</feature>
<evidence type="ECO:0000259" key="1">
    <source>
        <dbReference type="Pfam" id="PF03235"/>
    </source>
</evidence>
<keyword evidence="3" id="KW-1185">Reference proteome</keyword>
<proteinExistence type="predicted"/>
<protein>
    <submittedName>
        <fullName evidence="2">DUF262 domain-containing protein</fullName>
    </submittedName>
</protein>